<dbReference type="SUPFAM" id="SSF82866">
    <property type="entry name" value="Multidrug efflux transporter AcrB transmembrane domain"/>
    <property type="match status" value="2"/>
</dbReference>
<dbReference type="Pfam" id="PF03176">
    <property type="entry name" value="MMPL"/>
    <property type="match status" value="2"/>
</dbReference>
<feature type="transmembrane region" description="Helical" evidence="6">
    <location>
        <begin position="421"/>
        <end position="442"/>
    </location>
</feature>
<accession>A0A5S9PEU9</accession>
<evidence type="ECO:0000313" key="9">
    <source>
        <dbReference type="Proteomes" id="UP000434580"/>
    </source>
</evidence>
<comment type="subcellular location">
    <subcellularLocation>
        <location evidence="1">Cell membrane</location>
        <topology evidence="1">Multi-pass membrane protein</topology>
    </subcellularLocation>
</comment>
<evidence type="ECO:0000256" key="1">
    <source>
        <dbReference type="ARBA" id="ARBA00004651"/>
    </source>
</evidence>
<dbReference type="PANTHER" id="PTHR33406">
    <property type="entry name" value="MEMBRANE PROTEIN MJ1562-RELATED"/>
    <property type="match status" value="1"/>
</dbReference>
<keyword evidence="5 6" id="KW-0472">Membrane</keyword>
<dbReference type="AlphaFoldDB" id="A0A5S9PEU9"/>
<feature type="transmembrane region" description="Helical" evidence="6">
    <location>
        <begin position="360"/>
        <end position="382"/>
    </location>
</feature>
<dbReference type="InterPro" id="IPR050545">
    <property type="entry name" value="Mycobact_MmpL"/>
</dbReference>
<dbReference type="PANTHER" id="PTHR33406:SF12">
    <property type="entry name" value="BLR2997 PROTEIN"/>
    <property type="match status" value="1"/>
</dbReference>
<evidence type="ECO:0000256" key="5">
    <source>
        <dbReference type="ARBA" id="ARBA00023136"/>
    </source>
</evidence>
<evidence type="ECO:0000256" key="4">
    <source>
        <dbReference type="ARBA" id="ARBA00022989"/>
    </source>
</evidence>
<dbReference type="GO" id="GO:0022857">
    <property type="term" value="F:transmembrane transporter activity"/>
    <property type="evidence" value="ECO:0007669"/>
    <property type="project" value="InterPro"/>
</dbReference>
<dbReference type="GO" id="GO:0005886">
    <property type="term" value="C:plasma membrane"/>
    <property type="evidence" value="ECO:0007669"/>
    <property type="project" value="UniProtKB-SubCell"/>
</dbReference>
<feature type="transmembrane region" description="Helical" evidence="6">
    <location>
        <begin position="648"/>
        <end position="668"/>
    </location>
</feature>
<dbReference type="InterPro" id="IPR000731">
    <property type="entry name" value="SSD"/>
</dbReference>
<keyword evidence="4 6" id="KW-1133">Transmembrane helix</keyword>
<dbReference type="PRINTS" id="PR00702">
    <property type="entry name" value="ACRIFLAVINRP"/>
</dbReference>
<keyword evidence="3 6" id="KW-0812">Transmembrane</keyword>
<dbReference type="PROSITE" id="PS50156">
    <property type="entry name" value="SSD"/>
    <property type="match status" value="2"/>
</dbReference>
<feature type="transmembrane region" description="Helical" evidence="6">
    <location>
        <begin position="745"/>
        <end position="775"/>
    </location>
</feature>
<feature type="transmembrane region" description="Helical" evidence="6">
    <location>
        <begin position="674"/>
        <end position="698"/>
    </location>
</feature>
<dbReference type="InterPro" id="IPR004869">
    <property type="entry name" value="MMPL_dom"/>
</dbReference>
<feature type="transmembrane region" description="Helical" evidence="6">
    <location>
        <begin position="237"/>
        <end position="256"/>
    </location>
</feature>
<evidence type="ECO:0000256" key="2">
    <source>
        <dbReference type="ARBA" id="ARBA00022475"/>
    </source>
</evidence>
<dbReference type="OrthoDB" id="9803781at2"/>
<dbReference type="Proteomes" id="UP000434580">
    <property type="component" value="Unassembled WGS sequence"/>
</dbReference>
<feature type="transmembrane region" description="Helical" evidence="6">
    <location>
        <begin position="335"/>
        <end position="354"/>
    </location>
</feature>
<dbReference type="InterPro" id="IPR001036">
    <property type="entry name" value="Acrflvin-R"/>
</dbReference>
<organism evidence="8 9">
    <name type="scientific">BD1-7 clade bacterium</name>
    <dbReference type="NCBI Taxonomy" id="2029982"/>
    <lineage>
        <taxon>Bacteria</taxon>
        <taxon>Pseudomonadati</taxon>
        <taxon>Pseudomonadota</taxon>
        <taxon>Gammaproteobacteria</taxon>
        <taxon>Cellvibrionales</taxon>
        <taxon>Spongiibacteraceae</taxon>
        <taxon>BD1-7 clade</taxon>
    </lineage>
</organism>
<gene>
    <name evidence="8" type="ORF">DPBNPPHM_04002</name>
</gene>
<dbReference type="EMBL" id="CACSII010000010">
    <property type="protein sequence ID" value="CAA0102390.1"/>
    <property type="molecule type" value="Genomic_DNA"/>
</dbReference>
<evidence type="ECO:0000259" key="7">
    <source>
        <dbReference type="PROSITE" id="PS50156"/>
    </source>
</evidence>
<keyword evidence="2" id="KW-1003">Cell membrane</keyword>
<feature type="transmembrane region" description="Helical" evidence="6">
    <location>
        <begin position="20"/>
        <end position="43"/>
    </location>
</feature>
<feature type="transmembrane region" description="Helical" evidence="6">
    <location>
        <begin position="293"/>
        <end position="314"/>
    </location>
</feature>
<feature type="transmembrane region" description="Helical" evidence="6">
    <location>
        <begin position="263"/>
        <end position="287"/>
    </location>
</feature>
<dbReference type="Gene3D" id="1.20.1640.10">
    <property type="entry name" value="Multidrug efflux transporter AcrB transmembrane domain"/>
    <property type="match status" value="2"/>
</dbReference>
<reference evidence="8 9" key="1">
    <citation type="submission" date="2019-11" db="EMBL/GenBank/DDBJ databases">
        <authorList>
            <person name="Holert J."/>
        </authorList>
    </citation>
    <scope>NUCLEOTIDE SEQUENCE [LARGE SCALE GENOMIC DNA]</scope>
    <source>
        <strain evidence="8">BC5_2</strain>
    </source>
</reference>
<name>A0A5S9PEU9_9GAMM</name>
<protein>
    <recommendedName>
        <fullName evidence="7">SSD domain-containing protein</fullName>
    </recommendedName>
</protein>
<feature type="transmembrane region" description="Helical" evidence="6">
    <location>
        <begin position="623"/>
        <end position="641"/>
    </location>
</feature>
<feature type="domain" description="SSD" evidence="7">
    <location>
        <begin position="614"/>
        <end position="773"/>
    </location>
</feature>
<sequence>MRSLAFKKIEYILSHFPIWLIAYPRTCIVSVLLFAALLVAYMGQIHFETSLDKFLDENNPERVAYLEFKESFGQSEYFILLIQDDNIFSKDVIAKIRALSADIDANVPYIANVETIENATYASGSNDEIHLSTLFDDDLNVVDYDAVQKIATTTPYYVNRLINRSGDATAVIVRMHALMHDPETNSIQPMYLGEGIEALNAIREVVSKHNSEFDQEILIGGTPMATVELTLATKRDILVFTLSSMAVVCVFLFLFFRTMSAVFLPMISLMLAVSVTMSLMIIGKYPIQVTSSILPSFLLAVCVGDAVHMLKAFYDKFNLGMEKQAAIDYAIRHTSVAMFFTTLTTSVGLLSFSTSDIAPIASFGIFSAVGVWVALILTVIFMPALMRVIPMRPYTHQRIVTTVQVNAVGQYIDFIRHHAGAIVFGACALMVLCVVLSFKLALSHDVIGWLKPENPIRQAVETIDDRLTGTMQVELVVSRDDHQSLSPHQLQALDLWISEVSRQPIGGVEIRSVSSVMDLIKQVNGILTGEENSLPNEADLLAQEMLILELDSADLIASLTNGGLQEIRITLTTPWQDAVHYTDFLHMLDKQFKQNFQDGLQLKITGMASIVNRTFYEMLNSMPVSYVFAALLVTMLMVILMSSVRLGLAMMLPNLLPIFGVLAVMYWFNLPLDIFSMLIGSIAIGLIVDDSIHFIYTYQRYYQQLEEVRESLIQTIITTGRALLTTTVVLCLGFTIYTLSELSNLAAFGVLTALCIFFALIADILLAPAIIILLYERRYAAEKVTFAESR</sequence>
<evidence type="ECO:0000256" key="3">
    <source>
        <dbReference type="ARBA" id="ARBA00022692"/>
    </source>
</evidence>
<evidence type="ECO:0000313" key="8">
    <source>
        <dbReference type="EMBL" id="CAA0102390.1"/>
    </source>
</evidence>
<evidence type="ECO:0000256" key="6">
    <source>
        <dbReference type="SAM" id="Phobius"/>
    </source>
</evidence>
<feature type="domain" description="SSD" evidence="7">
    <location>
        <begin position="259"/>
        <end position="388"/>
    </location>
</feature>
<proteinExistence type="predicted"/>
<feature type="transmembrane region" description="Helical" evidence="6">
    <location>
        <begin position="719"/>
        <end position="739"/>
    </location>
</feature>